<dbReference type="PANTHER" id="PTHR14969">
    <property type="entry name" value="SPHINGOSINE-1-PHOSPHATE PHOSPHOHYDROLASE"/>
    <property type="match status" value="1"/>
</dbReference>
<gene>
    <name evidence="3" type="ORF">RF11_14178</name>
</gene>
<accession>A0A0C2JS80</accession>
<keyword evidence="1" id="KW-1133">Transmembrane helix</keyword>
<dbReference type="AlphaFoldDB" id="A0A0C2JS80"/>
<keyword evidence="1" id="KW-0472">Membrane</keyword>
<evidence type="ECO:0000313" key="4">
    <source>
        <dbReference type="Proteomes" id="UP000031668"/>
    </source>
</evidence>
<feature type="domain" description="Phosphatidic acid phosphatase type 2/haloperoxidase" evidence="2">
    <location>
        <begin position="64"/>
        <end position="172"/>
    </location>
</feature>
<dbReference type="Gene3D" id="1.20.144.10">
    <property type="entry name" value="Phosphatidic acid phosphatase type 2/haloperoxidase"/>
    <property type="match status" value="1"/>
</dbReference>
<dbReference type="OrthoDB" id="10266771at2759"/>
<evidence type="ECO:0000313" key="3">
    <source>
        <dbReference type="EMBL" id="KII72288.1"/>
    </source>
</evidence>
<proteinExistence type="predicted"/>
<dbReference type="EMBL" id="JWZT01001309">
    <property type="protein sequence ID" value="KII72288.1"/>
    <property type="molecule type" value="Genomic_DNA"/>
</dbReference>
<organism evidence="3 4">
    <name type="scientific">Thelohanellus kitauei</name>
    <name type="common">Myxosporean</name>
    <dbReference type="NCBI Taxonomy" id="669202"/>
    <lineage>
        <taxon>Eukaryota</taxon>
        <taxon>Metazoa</taxon>
        <taxon>Cnidaria</taxon>
        <taxon>Myxozoa</taxon>
        <taxon>Myxosporea</taxon>
        <taxon>Bivalvulida</taxon>
        <taxon>Platysporina</taxon>
        <taxon>Myxobolidae</taxon>
        <taxon>Thelohanellus</taxon>
    </lineage>
</organism>
<feature type="transmembrane region" description="Helical" evidence="1">
    <location>
        <begin position="39"/>
        <end position="58"/>
    </location>
</feature>
<comment type="caution">
    <text evidence="3">The sequence shown here is derived from an EMBL/GenBank/DDBJ whole genome shotgun (WGS) entry which is preliminary data.</text>
</comment>
<evidence type="ECO:0000256" key="1">
    <source>
        <dbReference type="SAM" id="Phobius"/>
    </source>
</evidence>
<dbReference type="InterPro" id="IPR036938">
    <property type="entry name" value="PAP2/HPO_sf"/>
</dbReference>
<keyword evidence="1" id="KW-0812">Transmembrane</keyword>
<sequence>MGVIDIIIKADFELSKFINRLYRDNAGAYVNLFFKFWEFIGNGVFTIPFNILLIMMLPKFKNQIFIHIFHLQVIDLFVCLVVKLVFRKRRPSYQENVMIGSVPLVDEYSFHSGHTSRMASLYLFLMMEDPQMSPFVILVVLVSLSRIFLGRHTVIDVVFGAIFGVLQTLFYTKHKGYFSFI</sequence>
<evidence type="ECO:0000259" key="2">
    <source>
        <dbReference type="SMART" id="SM00014"/>
    </source>
</evidence>
<keyword evidence="4" id="KW-1185">Reference proteome</keyword>
<reference evidence="3 4" key="1">
    <citation type="journal article" date="2014" name="Genome Biol. Evol.">
        <title>The genome of the myxosporean Thelohanellus kitauei shows adaptations to nutrient acquisition within its fish host.</title>
        <authorList>
            <person name="Yang Y."/>
            <person name="Xiong J."/>
            <person name="Zhou Z."/>
            <person name="Huo F."/>
            <person name="Miao W."/>
            <person name="Ran C."/>
            <person name="Liu Y."/>
            <person name="Zhang J."/>
            <person name="Feng J."/>
            <person name="Wang M."/>
            <person name="Wang M."/>
            <person name="Wang L."/>
            <person name="Yao B."/>
        </authorList>
    </citation>
    <scope>NUCLEOTIDE SEQUENCE [LARGE SCALE GENOMIC DNA]</scope>
    <source>
        <strain evidence="3">Wuqing</strain>
    </source>
</reference>
<dbReference type="SMART" id="SM00014">
    <property type="entry name" value="acidPPc"/>
    <property type="match status" value="1"/>
</dbReference>
<dbReference type="Proteomes" id="UP000031668">
    <property type="component" value="Unassembled WGS sequence"/>
</dbReference>
<feature type="transmembrane region" description="Helical" evidence="1">
    <location>
        <begin position="64"/>
        <end position="86"/>
    </location>
</feature>
<feature type="transmembrane region" description="Helical" evidence="1">
    <location>
        <begin position="155"/>
        <end position="172"/>
    </location>
</feature>
<dbReference type="Pfam" id="PF01569">
    <property type="entry name" value="PAP2"/>
    <property type="match status" value="1"/>
</dbReference>
<dbReference type="GO" id="GO:0042392">
    <property type="term" value="F:sphingosine-1-phosphate phosphatase activity"/>
    <property type="evidence" value="ECO:0007669"/>
    <property type="project" value="TreeGrafter"/>
</dbReference>
<dbReference type="OMA" id="FAHIANW"/>
<protein>
    <recommendedName>
        <fullName evidence="2">Phosphatidic acid phosphatase type 2/haloperoxidase domain-containing protein</fullName>
    </recommendedName>
</protein>
<name>A0A0C2JS80_THEKT</name>
<dbReference type="InterPro" id="IPR000326">
    <property type="entry name" value="PAP2/HPO"/>
</dbReference>
<dbReference type="SUPFAM" id="SSF48317">
    <property type="entry name" value="Acid phosphatase/Vanadium-dependent haloperoxidase"/>
    <property type="match status" value="1"/>
</dbReference>
<dbReference type="PANTHER" id="PTHR14969:SF13">
    <property type="entry name" value="AT30094P"/>
    <property type="match status" value="1"/>
</dbReference>